<dbReference type="Gene3D" id="1.20.1280.50">
    <property type="match status" value="1"/>
</dbReference>
<evidence type="ECO:0000259" key="1">
    <source>
        <dbReference type="Pfam" id="PF12937"/>
    </source>
</evidence>
<dbReference type="CDD" id="cd09917">
    <property type="entry name" value="F-box_SF"/>
    <property type="match status" value="1"/>
</dbReference>
<dbReference type="AlphaFoldDB" id="A0A4Y7U191"/>
<protein>
    <recommendedName>
        <fullName evidence="1">F-box domain-containing protein</fullName>
    </recommendedName>
</protein>
<sequence length="75" mass="9223">DLQKELRVLRYRIREYKHILSPIRRIPIEVLGEIFTCIPPERRNRPQNYQDDVVRLSLVSKLWRDAARNEPRLWQ</sequence>
<proteinExistence type="predicted"/>
<dbReference type="EMBL" id="QPFP01000001">
    <property type="protein sequence ID" value="TEB40203.1"/>
    <property type="molecule type" value="Genomic_DNA"/>
</dbReference>
<evidence type="ECO:0000313" key="2">
    <source>
        <dbReference type="EMBL" id="TEB40203.1"/>
    </source>
</evidence>
<reference evidence="2 3" key="1">
    <citation type="journal article" date="2019" name="Nat. Ecol. Evol.">
        <title>Megaphylogeny resolves global patterns of mushroom evolution.</title>
        <authorList>
            <person name="Varga T."/>
            <person name="Krizsan K."/>
            <person name="Foldi C."/>
            <person name="Dima B."/>
            <person name="Sanchez-Garcia M."/>
            <person name="Sanchez-Ramirez S."/>
            <person name="Szollosi G.J."/>
            <person name="Szarkandi J.G."/>
            <person name="Papp V."/>
            <person name="Albert L."/>
            <person name="Andreopoulos W."/>
            <person name="Angelini C."/>
            <person name="Antonin V."/>
            <person name="Barry K.W."/>
            <person name="Bougher N.L."/>
            <person name="Buchanan P."/>
            <person name="Buyck B."/>
            <person name="Bense V."/>
            <person name="Catcheside P."/>
            <person name="Chovatia M."/>
            <person name="Cooper J."/>
            <person name="Damon W."/>
            <person name="Desjardin D."/>
            <person name="Finy P."/>
            <person name="Geml J."/>
            <person name="Haridas S."/>
            <person name="Hughes K."/>
            <person name="Justo A."/>
            <person name="Karasinski D."/>
            <person name="Kautmanova I."/>
            <person name="Kiss B."/>
            <person name="Kocsube S."/>
            <person name="Kotiranta H."/>
            <person name="LaButti K.M."/>
            <person name="Lechner B.E."/>
            <person name="Liimatainen K."/>
            <person name="Lipzen A."/>
            <person name="Lukacs Z."/>
            <person name="Mihaltcheva S."/>
            <person name="Morgado L.N."/>
            <person name="Niskanen T."/>
            <person name="Noordeloos M.E."/>
            <person name="Ohm R.A."/>
            <person name="Ortiz-Santana B."/>
            <person name="Ovrebo C."/>
            <person name="Racz N."/>
            <person name="Riley R."/>
            <person name="Savchenko A."/>
            <person name="Shiryaev A."/>
            <person name="Soop K."/>
            <person name="Spirin V."/>
            <person name="Szebenyi C."/>
            <person name="Tomsovsky M."/>
            <person name="Tulloss R.E."/>
            <person name="Uehling J."/>
            <person name="Grigoriev I.V."/>
            <person name="Vagvolgyi C."/>
            <person name="Papp T."/>
            <person name="Martin F.M."/>
            <person name="Miettinen O."/>
            <person name="Hibbett D.S."/>
            <person name="Nagy L.G."/>
        </authorList>
    </citation>
    <scope>NUCLEOTIDE SEQUENCE [LARGE SCALE GENOMIC DNA]</scope>
    <source>
        <strain evidence="2 3">FP101781</strain>
    </source>
</reference>
<name>A0A4Y7U191_COPMI</name>
<feature type="domain" description="F-box" evidence="1">
    <location>
        <begin position="24"/>
        <end position="75"/>
    </location>
</feature>
<dbReference type="OrthoDB" id="3045540at2759"/>
<accession>A0A4Y7U191</accession>
<evidence type="ECO:0000313" key="3">
    <source>
        <dbReference type="Proteomes" id="UP000298030"/>
    </source>
</evidence>
<keyword evidence="3" id="KW-1185">Reference proteome</keyword>
<dbReference type="InterPro" id="IPR001810">
    <property type="entry name" value="F-box_dom"/>
</dbReference>
<gene>
    <name evidence="2" type="ORF">FA13DRAFT_1602204</name>
</gene>
<feature type="non-terminal residue" evidence="2">
    <location>
        <position position="75"/>
    </location>
</feature>
<comment type="caution">
    <text evidence="2">The sequence shown here is derived from an EMBL/GenBank/DDBJ whole genome shotgun (WGS) entry which is preliminary data.</text>
</comment>
<dbReference type="Proteomes" id="UP000298030">
    <property type="component" value="Unassembled WGS sequence"/>
</dbReference>
<dbReference type="InterPro" id="IPR036047">
    <property type="entry name" value="F-box-like_dom_sf"/>
</dbReference>
<dbReference type="Pfam" id="PF12937">
    <property type="entry name" value="F-box-like"/>
    <property type="match status" value="1"/>
</dbReference>
<feature type="non-terminal residue" evidence="2">
    <location>
        <position position="1"/>
    </location>
</feature>
<dbReference type="SUPFAM" id="SSF81383">
    <property type="entry name" value="F-box domain"/>
    <property type="match status" value="1"/>
</dbReference>
<organism evidence="2 3">
    <name type="scientific">Coprinellus micaceus</name>
    <name type="common">Glistening ink-cap mushroom</name>
    <name type="synonym">Coprinus micaceus</name>
    <dbReference type="NCBI Taxonomy" id="71717"/>
    <lineage>
        <taxon>Eukaryota</taxon>
        <taxon>Fungi</taxon>
        <taxon>Dikarya</taxon>
        <taxon>Basidiomycota</taxon>
        <taxon>Agaricomycotina</taxon>
        <taxon>Agaricomycetes</taxon>
        <taxon>Agaricomycetidae</taxon>
        <taxon>Agaricales</taxon>
        <taxon>Agaricineae</taxon>
        <taxon>Psathyrellaceae</taxon>
        <taxon>Coprinellus</taxon>
    </lineage>
</organism>